<protein>
    <submittedName>
        <fullName evidence="3">Hypothetical_protein</fullName>
    </submittedName>
</protein>
<keyword evidence="1" id="KW-0812">Transmembrane</keyword>
<feature type="transmembrane region" description="Helical" evidence="1">
    <location>
        <begin position="12"/>
        <end position="32"/>
    </location>
</feature>
<keyword evidence="1" id="KW-1133">Transmembrane helix</keyword>
<accession>A0AA86TIF7</accession>
<evidence type="ECO:0000313" key="2">
    <source>
        <dbReference type="EMBL" id="CAI9918221.1"/>
    </source>
</evidence>
<reference evidence="3 4" key="2">
    <citation type="submission" date="2024-07" db="EMBL/GenBank/DDBJ databases">
        <authorList>
            <person name="Akdeniz Z."/>
        </authorList>
    </citation>
    <scope>NUCLEOTIDE SEQUENCE [LARGE SCALE GENOMIC DNA]</scope>
</reference>
<evidence type="ECO:0000313" key="3">
    <source>
        <dbReference type="EMBL" id="CAL6061591.1"/>
    </source>
</evidence>
<evidence type="ECO:0000313" key="4">
    <source>
        <dbReference type="Proteomes" id="UP001642409"/>
    </source>
</evidence>
<proteinExistence type="predicted"/>
<name>A0AA86TIF7_9EUKA</name>
<dbReference type="AlphaFoldDB" id="A0AA86TIF7"/>
<organism evidence="2">
    <name type="scientific">Hexamita inflata</name>
    <dbReference type="NCBI Taxonomy" id="28002"/>
    <lineage>
        <taxon>Eukaryota</taxon>
        <taxon>Metamonada</taxon>
        <taxon>Diplomonadida</taxon>
        <taxon>Hexamitidae</taxon>
        <taxon>Hexamitinae</taxon>
        <taxon>Hexamita</taxon>
    </lineage>
</organism>
<dbReference type="EMBL" id="CATOUU010000153">
    <property type="protein sequence ID" value="CAI9918221.1"/>
    <property type="molecule type" value="Genomic_DNA"/>
</dbReference>
<keyword evidence="1" id="KW-0472">Membrane</keyword>
<gene>
    <name evidence="3" type="ORF">HINF_LOCUS49783</name>
    <name evidence="2" type="ORF">HINF_LOCUS5866</name>
</gene>
<evidence type="ECO:0000256" key="1">
    <source>
        <dbReference type="SAM" id="Phobius"/>
    </source>
</evidence>
<sequence length="181" mass="21273">MIFTYYLIQLYIYSYFYSHPFFISFTTSIFSLRAGRKRSRGDRSLEGRRAPGRRGSPGPVGLAEGVWQDPWTPAQPLLVSRNTQTQPSCKILFLNRLFSVLVQNEREFRVLKRFVVQKRVYEELYLKQLVRSIVCFHYEDQVSDVCKILLVGIMYYPPPRSNEVSCIRLVLTYLTIKPMKL</sequence>
<comment type="caution">
    <text evidence="2">The sequence shown here is derived from an EMBL/GenBank/DDBJ whole genome shotgun (WGS) entry which is preliminary data.</text>
</comment>
<dbReference type="EMBL" id="CAXDID020000235">
    <property type="protein sequence ID" value="CAL6061591.1"/>
    <property type="molecule type" value="Genomic_DNA"/>
</dbReference>
<keyword evidence="4" id="KW-1185">Reference proteome</keyword>
<reference evidence="2" key="1">
    <citation type="submission" date="2023-06" db="EMBL/GenBank/DDBJ databases">
        <authorList>
            <person name="Kurt Z."/>
        </authorList>
    </citation>
    <scope>NUCLEOTIDE SEQUENCE</scope>
</reference>
<dbReference type="Proteomes" id="UP001642409">
    <property type="component" value="Unassembled WGS sequence"/>
</dbReference>